<evidence type="ECO:0000313" key="12">
    <source>
        <dbReference type="Proteomes" id="UP000293568"/>
    </source>
</evidence>
<comment type="function">
    <text evidence="1 10">Controls the rotational direction of flagella during chemotaxis.</text>
</comment>
<gene>
    <name evidence="11" type="ORF">ET464_03620</name>
</gene>
<proteinExistence type="inferred from homology"/>
<keyword evidence="5 10" id="KW-0145">Chemotaxis</keyword>
<keyword evidence="6" id="KW-0812">Transmembrane</keyword>
<keyword evidence="11" id="KW-0966">Cell projection</keyword>
<keyword evidence="8" id="KW-1133">Transmembrane helix</keyword>
<dbReference type="Pfam" id="PF03748">
    <property type="entry name" value="FliL"/>
    <property type="match status" value="1"/>
</dbReference>
<evidence type="ECO:0000256" key="3">
    <source>
        <dbReference type="ARBA" id="ARBA00008281"/>
    </source>
</evidence>
<keyword evidence="11" id="KW-0282">Flagellum</keyword>
<name>A0A4P6F5D2_9BACL</name>
<evidence type="ECO:0000256" key="1">
    <source>
        <dbReference type="ARBA" id="ARBA00002254"/>
    </source>
</evidence>
<dbReference type="GO" id="GO:0071978">
    <property type="term" value="P:bacterial-type flagellum-dependent swarming motility"/>
    <property type="evidence" value="ECO:0007669"/>
    <property type="project" value="TreeGrafter"/>
</dbReference>
<comment type="subcellular location">
    <subcellularLocation>
        <location evidence="2">Cell membrane</location>
        <topology evidence="2">Single-pass membrane protein</topology>
    </subcellularLocation>
</comment>
<dbReference type="AlphaFoldDB" id="A0A4P6F5D2"/>
<dbReference type="InterPro" id="IPR005503">
    <property type="entry name" value="FliL"/>
</dbReference>
<dbReference type="KEGG" id="pprt:ET464_03620"/>
<dbReference type="GO" id="GO:0005886">
    <property type="term" value="C:plasma membrane"/>
    <property type="evidence" value="ECO:0007669"/>
    <property type="project" value="UniProtKB-SubCell"/>
</dbReference>
<dbReference type="OrthoDB" id="2664574at2"/>
<keyword evidence="9 10" id="KW-0472">Membrane</keyword>
<comment type="similarity">
    <text evidence="3 10">Belongs to the FliL family.</text>
</comment>
<reference evidence="11 12" key="1">
    <citation type="submission" date="2019-01" db="EMBL/GenBank/DDBJ databases">
        <title>Genome sequencing of strain FW100M-2.</title>
        <authorList>
            <person name="Heo J."/>
            <person name="Kim S.-J."/>
            <person name="Kim J.-S."/>
            <person name="Hong S.-B."/>
            <person name="Kwon S.-W."/>
        </authorList>
    </citation>
    <scope>NUCLEOTIDE SEQUENCE [LARGE SCALE GENOMIC DNA]</scope>
    <source>
        <strain evidence="11 12">FW100M-2</strain>
    </source>
</reference>
<sequence length="153" mass="16976">MKKMLPWIVTLLLAISLIAVVAIILFNSIVDDPPKTADAQPVAVKKLNADELVAVTSELKDFKRNLKDPDYVVLLNLAFQLDSKKAKAEFDKVLDIEVKPIINRVVADMSEEDLRGSQGEDTLEAKLLTLINPVLPTGKLVKVEITDFIIQQL</sequence>
<evidence type="ECO:0000256" key="9">
    <source>
        <dbReference type="ARBA" id="ARBA00023136"/>
    </source>
</evidence>
<keyword evidence="12" id="KW-1185">Reference proteome</keyword>
<dbReference type="RefSeq" id="WP_129438332.1">
    <property type="nucleotide sequence ID" value="NZ_CP035492.1"/>
</dbReference>
<evidence type="ECO:0000256" key="10">
    <source>
        <dbReference type="RuleBase" id="RU364125"/>
    </source>
</evidence>
<dbReference type="PANTHER" id="PTHR35091:SF2">
    <property type="entry name" value="FLAGELLAR PROTEIN FLIL"/>
    <property type="match status" value="1"/>
</dbReference>
<dbReference type="GO" id="GO:0006935">
    <property type="term" value="P:chemotaxis"/>
    <property type="evidence" value="ECO:0007669"/>
    <property type="project" value="UniProtKB-KW"/>
</dbReference>
<keyword evidence="11" id="KW-0969">Cilium</keyword>
<dbReference type="GO" id="GO:0009425">
    <property type="term" value="C:bacterial-type flagellum basal body"/>
    <property type="evidence" value="ECO:0007669"/>
    <property type="project" value="InterPro"/>
</dbReference>
<keyword evidence="7 10" id="KW-0283">Flagellar rotation</keyword>
<evidence type="ECO:0000256" key="4">
    <source>
        <dbReference type="ARBA" id="ARBA00022475"/>
    </source>
</evidence>
<protein>
    <recommendedName>
        <fullName evidence="10">Flagellar protein FliL</fullName>
    </recommendedName>
</protein>
<evidence type="ECO:0000256" key="5">
    <source>
        <dbReference type="ARBA" id="ARBA00022500"/>
    </source>
</evidence>
<evidence type="ECO:0000313" key="11">
    <source>
        <dbReference type="EMBL" id="QAY65608.1"/>
    </source>
</evidence>
<dbReference type="EMBL" id="CP035492">
    <property type="protein sequence ID" value="QAY65608.1"/>
    <property type="molecule type" value="Genomic_DNA"/>
</dbReference>
<evidence type="ECO:0000256" key="8">
    <source>
        <dbReference type="ARBA" id="ARBA00022989"/>
    </source>
</evidence>
<evidence type="ECO:0000256" key="6">
    <source>
        <dbReference type="ARBA" id="ARBA00022692"/>
    </source>
</evidence>
<keyword evidence="4 10" id="KW-1003">Cell membrane</keyword>
<accession>A0A4P6F5D2</accession>
<dbReference type="Proteomes" id="UP000293568">
    <property type="component" value="Chromosome"/>
</dbReference>
<evidence type="ECO:0000256" key="7">
    <source>
        <dbReference type="ARBA" id="ARBA00022779"/>
    </source>
</evidence>
<dbReference type="PANTHER" id="PTHR35091">
    <property type="entry name" value="FLAGELLAR PROTEIN FLIL"/>
    <property type="match status" value="1"/>
</dbReference>
<evidence type="ECO:0000256" key="2">
    <source>
        <dbReference type="ARBA" id="ARBA00004162"/>
    </source>
</evidence>
<organism evidence="11 12">
    <name type="scientific">Paenibacillus protaetiae</name>
    <dbReference type="NCBI Taxonomy" id="2509456"/>
    <lineage>
        <taxon>Bacteria</taxon>
        <taxon>Bacillati</taxon>
        <taxon>Bacillota</taxon>
        <taxon>Bacilli</taxon>
        <taxon>Bacillales</taxon>
        <taxon>Paenibacillaceae</taxon>
        <taxon>Paenibacillus</taxon>
    </lineage>
</organism>